<name>A0A6J4QGH4_9ACTN</name>
<keyword evidence="3" id="KW-0812">Transmembrane</keyword>
<evidence type="ECO:0000256" key="1">
    <source>
        <dbReference type="ARBA" id="ARBA00010457"/>
    </source>
</evidence>
<comment type="similarity">
    <text evidence="1">Belongs to the Cu-Zn superoxide dismutase family.</text>
</comment>
<evidence type="ECO:0000256" key="4">
    <source>
        <dbReference type="SAM" id="SignalP"/>
    </source>
</evidence>
<feature type="region of interest" description="Disordered" evidence="2">
    <location>
        <begin position="90"/>
        <end position="118"/>
    </location>
</feature>
<dbReference type="PANTHER" id="PTHR10003">
    <property type="entry name" value="SUPEROXIDE DISMUTASE CU-ZN -RELATED"/>
    <property type="match status" value="1"/>
</dbReference>
<gene>
    <name evidence="6" type="ORF">AVDCRST_MAG78-2109</name>
</gene>
<organism evidence="6">
    <name type="scientific">uncultured Rubrobacteraceae bacterium</name>
    <dbReference type="NCBI Taxonomy" id="349277"/>
    <lineage>
        <taxon>Bacteria</taxon>
        <taxon>Bacillati</taxon>
        <taxon>Actinomycetota</taxon>
        <taxon>Rubrobacteria</taxon>
        <taxon>Rubrobacterales</taxon>
        <taxon>Rubrobacteraceae</taxon>
        <taxon>environmental samples</taxon>
    </lineage>
</organism>
<feature type="chain" id="PRO_5026751966" evidence="4">
    <location>
        <begin position="27"/>
        <end position="231"/>
    </location>
</feature>
<evidence type="ECO:0000256" key="3">
    <source>
        <dbReference type="SAM" id="Phobius"/>
    </source>
</evidence>
<dbReference type="AlphaFoldDB" id="A0A6J4QGH4"/>
<dbReference type="InterPro" id="IPR001424">
    <property type="entry name" value="SOD_Cu_Zn_dom"/>
</dbReference>
<dbReference type="InterPro" id="IPR024134">
    <property type="entry name" value="SOD_Cu/Zn_/chaperone"/>
</dbReference>
<feature type="domain" description="Superoxide dismutase copper/zinc binding" evidence="5">
    <location>
        <begin position="45"/>
        <end position="178"/>
    </location>
</feature>
<dbReference type="Gene3D" id="2.60.40.200">
    <property type="entry name" value="Superoxide dismutase, copper/zinc binding domain"/>
    <property type="match status" value="1"/>
</dbReference>
<dbReference type="Pfam" id="PF00080">
    <property type="entry name" value="Sod_Cu"/>
    <property type="match status" value="1"/>
</dbReference>
<evidence type="ECO:0000259" key="5">
    <source>
        <dbReference type="Pfam" id="PF00080"/>
    </source>
</evidence>
<accession>A0A6J4QGH4</accession>
<proteinExistence type="inferred from homology"/>
<dbReference type="CDD" id="cd00305">
    <property type="entry name" value="Cu-Zn_Superoxide_Dismutase"/>
    <property type="match status" value="1"/>
</dbReference>
<protein>
    <submittedName>
        <fullName evidence="6">Superoxide dismutase [Cu-Zn]</fullName>
        <ecNumber evidence="6">1.15.1.1</ecNumber>
    </submittedName>
</protein>
<keyword evidence="6" id="KW-0560">Oxidoreductase</keyword>
<keyword evidence="3" id="KW-0472">Membrane</keyword>
<evidence type="ECO:0000256" key="2">
    <source>
        <dbReference type="SAM" id="MobiDB-lite"/>
    </source>
</evidence>
<feature type="transmembrane region" description="Helical" evidence="3">
    <location>
        <begin position="206"/>
        <end position="228"/>
    </location>
</feature>
<dbReference type="GO" id="GO:0005507">
    <property type="term" value="F:copper ion binding"/>
    <property type="evidence" value="ECO:0007669"/>
    <property type="project" value="InterPro"/>
</dbReference>
<dbReference type="InterPro" id="IPR036423">
    <property type="entry name" value="SOD-like_Cu/Zn_dom_sf"/>
</dbReference>
<feature type="signal peptide" evidence="4">
    <location>
        <begin position="1"/>
        <end position="26"/>
    </location>
</feature>
<dbReference type="PRINTS" id="PR00068">
    <property type="entry name" value="CUZNDISMTASE"/>
</dbReference>
<sequence>MRKRRAVLLGLFGTLLLALAAGGALAQGAGTATAELEDTEGNPIGDATFTEGPDGVNINANLQPGQDVAGPGAHGVHIHETGEISPDFEAAGEHFNPTDAQHGLQNPEGPHGGDLEELTVNEDGSANYTSTTDRVTLSGGSNSILDSDGSALVIHAGSDDQETDPTGESGGRVIAGVIREAATGESTAAGGTTSAPLPKSGGPVTLAGFLLPAAALLVGSGVLAYAILRRR</sequence>
<dbReference type="SUPFAM" id="SSF49329">
    <property type="entry name" value="Cu,Zn superoxide dismutase-like"/>
    <property type="match status" value="1"/>
</dbReference>
<keyword evidence="3" id="KW-1133">Transmembrane helix</keyword>
<dbReference type="EC" id="1.15.1.1" evidence="6"/>
<keyword evidence="4" id="KW-0732">Signal</keyword>
<dbReference type="EMBL" id="CADCVB010000143">
    <property type="protein sequence ID" value="CAA9436976.1"/>
    <property type="molecule type" value="Genomic_DNA"/>
</dbReference>
<dbReference type="GO" id="GO:0004784">
    <property type="term" value="F:superoxide dismutase activity"/>
    <property type="evidence" value="ECO:0007669"/>
    <property type="project" value="UniProtKB-EC"/>
</dbReference>
<evidence type="ECO:0000313" key="6">
    <source>
        <dbReference type="EMBL" id="CAA9436976.1"/>
    </source>
</evidence>
<reference evidence="6" key="1">
    <citation type="submission" date="2020-02" db="EMBL/GenBank/DDBJ databases">
        <authorList>
            <person name="Meier V. D."/>
        </authorList>
    </citation>
    <scope>NUCLEOTIDE SEQUENCE</scope>
    <source>
        <strain evidence="6">AVDCRST_MAG78</strain>
    </source>
</reference>